<feature type="domain" description="DUF397" evidence="1">
    <location>
        <begin position="16"/>
        <end position="68"/>
    </location>
</feature>
<dbReference type="Proteomes" id="UP000318186">
    <property type="component" value="Unassembled WGS sequence"/>
</dbReference>
<evidence type="ECO:0000313" key="5">
    <source>
        <dbReference type="Proteomes" id="UP001330827"/>
    </source>
</evidence>
<gene>
    <name evidence="2" type="ORF">FHX80_111648</name>
    <name evidence="3" type="ORF">OIE64_24790</name>
</gene>
<organism evidence="2 4">
    <name type="scientific">Streptomyces brevispora</name>
    <dbReference type="NCBI Taxonomy" id="887462"/>
    <lineage>
        <taxon>Bacteria</taxon>
        <taxon>Bacillati</taxon>
        <taxon>Actinomycetota</taxon>
        <taxon>Actinomycetes</taxon>
        <taxon>Kitasatosporales</taxon>
        <taxon>Streptomycetaceae</taxon>
        <taxon>Streptomyces</taxon>
    </lineage>
</organism>
<dbReference type="OrthoDB" id="4570646at2"/>
<keyword evidence="5" id="KW-1185">Reference proteome</keyword>
<evidence type="ECO:0000313" key="2">
    <source>
        <dbReference type="EMBL" id="TWG03228.1"/>
    </source>
</evidence>
<dbReference type="Proteomes" id="UP001330827">
    <property type="component" value="Chromosome"/>
</dbReference>
<protein>
    <submittedName>
        <fullName evidence="3">DUF397 domain-containing protein</fullName>
    </submittedName>
    <submittedName>
        <fullName evidence="2">Uncharacterized protein DUF397</fullName>
    </submittedName>
</protein>
<dbReference type="InterPro" id="IPR007278">
    <property type="entry name" value="DUF397"/>
</dbReference>
<evidence type="ECO:0000259" key="1">
    <source>
        <dbReference type="Pfam" id="PF04149"/>
    </source>
</evidence>
<reference evidence="2 4" key="1">
    <citation type="submission" date="2019-06" db="EMBL/GenBank/DDBJ databases">
        <title>Sequencing the genomes of 1000 actinobacteria strains.</title>
        <authorList>
            <person name="Klenk H.-P."/>
        </authorList>
    </citation>
    <scope>NUCLEOTIDE SEQUENCE [LARGE SCALE GENOMIC DNA]</scope>
    <source>
        <strain evidence="2 4">DSM 42059</strain>
    </source>
</reference>
<evidence type="ECO:0000313" key="3">
    <source>
        <dbReference type="EMBL" id="WSC15730.1"/>
    </source>
</evidence>
<sequence length="74" mass="7612">MHRINHTVADATTLVGWFKSSYSGGGNGDCLEVAGGHAAVPVRDSKAPDGPAVVFSVAGWMSFVTAVKGDCFTV</sequence>
<dbReference type="AlphaFoldDB" id="A0A561UV35"/>
<name>A0A561UV35_9ACTN</name>
<accession>A0A561UV35</accession>
<dbReference type="EMBL" id="CP109114">
    <property type="protein sequence ID" value="WSC15730.1"/>
    <property type="molecule type" value="Genomic_DNA"/>
</dbReference>
<dbReference type="EMBL" id="VIWW01000001">
    <property type="protein sequence ID" value="TWG03228.1"/>
    <property type="molecule type" value="Genomic_DNA"/>
</dbReference>
<dbReference type="Pfam" id="PF04149">
    <property type="entry name" value="DUF397"/>
    <property type="match status" value="1"/>
</dbReference>
<reference evidence="3 5" key="2">
    <citation type="submission" date="2022-10" db="EMBL/GenBank/DDBJ databases">
        <title>The complete genomes of actinobacterial strains from the NBC collection.</title>
        <authorList>
            <person name="Joergensen T.S."/>
            <person name="Alvarez Arevalo M."/>
            <person name="Sterndorff E.B."/>
            <person name="Faurdal D."/>
            <person name="Vuksanovic O."/>
            <person name="Mourched A.-S."/>
            <person name="Charusanti P."/>
            <person name="Shaw S."/>
            <person name="Blin K."/>
            <person name="Weber T."/>
        </authorList>
    </citation>
    <scope>NUCLEOTIDE SEQUENCE [LARGE SCALE GENOMIC DNA]</scope>
    <source>
        <strain evidence="3 5">NBC 01769</strain>
    </source>
</reference>
<proteinExistence type="predicted"/>
<evidence type="ECO:0000313" key="4">
    <source>
        <dbReference type="Proteomes" id="UP000318186"/>
    </source>
</evidence>
<dbReference type="RefSeq" id="WP_145763595.1">
    <property type="nucleotide sequence ID" value="NZ_CP109114.1"/>
</dbReference>